<protein>
    <submittedName>
        <fullName evidence="2">Uncharacterized protein</fullName>
    </submittedName>
</protein>
<sequence>MMNSSICTALFLNALIMLALLILYFKDPDFFYSKMYLRIHKLKFILRTHFGKSGKEYKEKYRLLSTAVRDCEYTVCRYVNKKNLSTLSEDETLHNLLKHYKELLYIHSLPEEEVSIEKISDEMSEIENLYFPDMDPYYQEDFEELA</sequence>
<dbReference type="EMBL" id="FUXC01000017">
    <property type="protein sequence ID" value="SKA06812.1"/>
    <property type="molecule type" value="Genomic_DNA"/>
</dbReference>
<dbReference type="STRING" id="225004.SAMN02745152_02099"/>
<gene>
    <name evidence="2" type="ORF">SAMN02745152_02099</name>
</gene>
<name>A0A1T4QST6_9SPIR</name>
<evidence type="ECO:0000313" key="2">
    <source>
        <dbReference type="EMBL" id="SKA06812.1"/>
    </source>
</evidence>
<feature type="transmembrane region" description="Helical" evidence="1">
    <location>
        <begin position="6"/>
        <end position="25"/>
    </location>
</feature>
<dbReference type="AlphaFoldDB" id="A0A1T4QST6"/>
<dbReference type="RefSeq" id="WP_078931831.1">
    <property type="nucleotide sequence ID" value="NZ_FUXC01000017.1"/>
</dbReference>
<dbReference type="OrthoDB" id="9856717at2"/>
<evidence type="ECO:0000256" key="1">
    <source>
        <dbReference type="SAM" id="Phobius"/>
    </source>
</evidence>
<keyword evidence="1" id="KW-0812">Transmembrane</keyword>
<organism evidence="2 3">
    <name type="scientific">Treponema berlinense</name>
    <dbReference type="NCBI Taxonomy" id="225004"/>
    <lineage>
        <taxon>Bacteria</taxon>
        <taxon>Pseudomonadati</taxon>
        <taxon>Spirochaetota</taxon>
        <taxon>Spirochaetia</taxon>
        <taxon>Spirochaetales</taxon>
        <taxon>Treponemataceae</taxon>
        <taxon>Treponema</taxon>
    </lineage>
</organism>
<accession>A0A1T4QST6</accession>
<keyword evidence="1" id="KW-1133">Transmembrane helix</keyword>
<keyword evidence="1" id="KW-0472">Membrane</keyword>
<dbReference type="Proteomes" id="UP000190395">
    <property type="component" value="Unassembled WGS sequence"/>
</dbReference>
<evidence type="ECO:0000313" key="3">
    <source>
        <dbReference type="Proteomes" id="UP000190395"/>
    </source>
</evidence>
<proteinExistence type="predicted"/>
<dbReference type="GeneID" id="303368311"/>
<keyword evidence="3" id="KW-1185">Reference proteome</keyword>
<reference evidence="2 3" key="1">
    <citation type="submission" date="2017-02" db="EMBL/GenBank/DDBJ databases">
        <authorList>
            <person name="Peterson S.W."/>
        </authorList>
    </citation>
    <scope>NUCLEOTIDE SEQUENCE [LARGE SCALE GENOMIC DNA]</scope>
    <source>
        <strain evidence="2 3">ATCC BAA-909</strain>
    </source>
</reference>